<dbReference type="CDD" id="cd00075">
    <property type="entry name" value="HATPase"/>
    <property type="match status" value="1"/>
</dbReference>
<dbReference type="InterPro" id="IPR036890">
    <property type="entry name" value="HATPase_C_sf"/>
</dbReference>
<dbReference type="PANTHER" id="PTHR43547">
    <property type="entry name" value="TWO-COMPONENT HISTIDINE KINASE"/>
    <property type="match status" value="1"/>
</dbReference>
<dbReference type="SMART" id="SM00387">
    <property type="entry name" value="HATPase_c"/>
    <property type="match status" value="1"/>
</dbReference>
<comment type="caution">
    <text evidence="7">The sequence shown here is derived from an EMBL/GenBank/DDBJ whole genome shotgun (WGS) entry which is preliminary data.</text>
</comment>
<keyword evidence="4" id="KW-0175">Coiled coil</keyword>
<accession>A0A9X2JBF0</accession>
<dbReference type="InterPro" id="IPR004358">
    <property type="entry name" value="Sig_transdc_His_kin-like_C"/>
</dbReference>
<dbReference type="GO" id="GO:0000155">
    <property type="term" value="F:phosphorelay sensor kinase activity"/>
    <property type="evidence" value="ECO:0007669"/>
    <property type="project" value="InterPro"/>
</dbReference>
<sequence>MLRKFFSKLLSIIAGDNNKFSLENRIFNITCIVTILLAFGAIVLNLINNIDWRLNIIIIITETGIIILYYLSRFKHKFQSTVVAFISLCYIGLGIGWFYNSGSQGPVIYIITFFLIVFISIINIRYRSYWIFSCVAFTVSLFVIEYYHPEWVDNYQSRENRFIDLIGTYLLVMISIVTVVLSIRNNYEYERKKAQRHKEEITLQNQLISQQYKNLENQDLIKIKVFSIISHDLRGPLTSLQGLLNLFNEKLIGTEEFTELSTEITERVRHNLQLLDNLLYWSNSQMLGLKVEAVEIVFNNMMDEFLHLLKPEAESKHIIIENNINGEVSAYADINMVKVVIRNLLSNAIKFTRPFGKIKISCRNDGEAAIFSVEDNGVGISSENQMKLFSMDHFSTKGTANEIGTGLGLILCKDFIERNGGKIWTISELGKGSVFSFSLPRFKVFHSEIN</sequence>
<dbReference type="Pfam" id="PF00512">
    <property type="entry name" value="HisKA"/>
    <property type="match status" value="1"/>
</dbReference>
<dbReference type="CDD" id="cd00082">
    <property type="entry name" value="HisKA"/>
    <property type="match status" value="1"/>
</dbReference>
<dbReference type="PANTHER" id="PTHR43547:SF2">
    <property type="entry name" value="HYBRID SIGNAL TRANSDUCTION HISTIDINE KINASE C"/>
    <property type="match status" value="1"/>
</dbReference>
<protein>
    <recommendedName>
        <fullName evidence="2">histidine kinase</fullName>
        <ecNumber evidence="2">2.7.13.3</ecNumber>
    </recommendedName>
</protein>
<dbReference type="InterPro" id="IPR003594">
    <property type="entry name" value="HATPase_dom"/>
</dbReference>
<dbReference type="AlphaFoldDB" id="A0A9X2JBF0"/>
<evidence type="ECO:0000259" key="6">
    <source>
        <dbReference type="PROSITE" id="PS50109"/>
    </source>
</evidence>
<keyword evidence="5" id="KW-0472">Membrane</keyword>
<reference evidence="7" key="1">
    <citation type="submission" date="2022-06" db="EMBL/GenBank/DDBJ databases">
        <title>Solitalea sp. MAHUQ-68 isolated from rhizospheric soil.</title>
        <authorList>
            <person name="Huq M.A."/>
        </authorList>
    </citation>
    <scope>NUCLEOTIDE SEQUENCE</scope>
    <source>
        <strain evidence="7">MAHUQ-68</strain>
    </source>
</reference>
<dbReference type="PROSITE" id="PS50109">
    <property type="entry name" value="HIS_KIN"/>
    <property type="match status" value="1"/>
</dbReference>
<feature type="transmembrane region" description="Helical" evidence="5">
    <location>
        <begin position="105"/>
        <end position="122"/>
    </location>
</feature>
<evidence type="ECO:0000256" key="4">
    <source>
        <dbReference type="SAM" id="Coils"/>
    </source>
</evidence>
<dbReference type="SUPFAM" id="SSF55874">
    <property type="entry name" value="ATPase domain of HSP90 chaperone/DNA topoisomerase II/histidine kinase"/>
    <property type="match status" value="1"/>
</dbReference>
<evidence type="ECO:0000313" key="7">
    <source>
        <dbReference type="EMBL" id="MCO4291339.1"/>
    </source>
</evidence>
<dbReference type="Gene3D" id="1.10.287.130">
    <property type="match status" value="1"/>
</dbReference>
<feature type="transmembrane region" description="Helical" evidence="5">
    <location>
        <begin position="162"/>
        <end position="183"/>
    </location>
</feature>
<dbReference type="SMART" id="SM00388">
    <property type="entry name" value="HisKA"/>
    <property type="match status" value="1"/>
</dbReference>
<evidence type="ECO:0000256" key="3">
    <source>
        <dbReference type="ARBA" id="ARBA00022553"/>
    </source>
</evidence>
<dbReference type="Proteomes" id="UP001155182">
    <property type="component" value="Unassembled WGS sequence"/>
</dbReference>
<name>A0A9X2JBF0_9SPHI</name>
<dbReference type="RefSeq" id="WP_252585520.1">
    <property type="nucleotide sequence ID" value="NZ_JAMWYS010000003.1"/>
</dbReference>
<feature type="coiled-coil region" evidence="4">
    <location>
        <begin position="184"/>
        <end position="218"/>
    </location>
</feature>
<dbReference type="InterPro" id="IPR003661">
    <property type="entry name" value="HisK_dim/P_dom"/>
</dbReference>
<dbReference type="InterPro" id="IPR036097">
    <property type="entry name" value="HisK_dim/P_sf"/>
</dbReference>
<dbReference type="EMBL" id="JAMWYS010000003">
    <property type="protein sequence ID" value="MCO4291339.1"/>
    <property type="molecule type" value="Genomic_DNA"/>
</dbReference>
<dbReference type="InterPro" id="IPR005467">
    <property type="entry name" value="His_kinase_dom"/>
</dbReference>
<keyword evidence="7" id="KW-0418">Kinase</keyword>
<feature type="transmembrane region" description="Helical" evidence="5">
    <location>
        <begin position="129"/>
        <end position="147"/>
    </location>
</feature>
<keyword evidence="5" id="KW-1133">Transmembrane helix</keyword>
<feature type="transmembrane region" description="Helical" evidence="5">
    <location>
        <begin position="26"/>
        <end position="46"/>
    </location>
</feature>
<evidence type="ECO:0000256" key="1">
    <source>
        <dbReference type="ARBA" id="ARBA00000085"/>
    </source>
</evidence>
<feature type="domain" description="Histidine kinase" evidence="6">
    <location>
        <begin position="228"/>
        <end position="443"/>
    </location>
</feature>
<organism evidence="7 8">
    <name type="scientific">Solitalea agri</name>
    <dbReference type="NCBI Taxonomy" id="2953739"/>
    <lineage>
        <taxon>Bacteria</taxon>
        <taxon>Pseudomonadati</taxon>
        <taxon>Bacteroidota</taxon>
        <taxon>Sphingobacteriia</taxon>
        <taxon>Sphingobacteriales</taxon>
        <taxon>Sphingobacteriaceae</taxon>
        <taxon>Solitalea</taxon>
    </lineage>
</organism>
<dbReference type="Pfam" id="PF02518">
    <property type="entry name" value="HATPase_c"/>
    <property type="match status" value="1"/>
</dbReference>
<dbReference type="PRINTS" id="PR00344">
    <property type="entry name" value="BCTRLSENSOR"/>
</dbReference>
<evidence type="ECO:0000256" key="5">
    <source>
        <dbReference type="SAM" id="Phobius"/>
    </source>
</evidence>
<dbReference type="Gene3D" id="3.30.565.10">
    <property type="entry name" value="Histidine kinase-like ATPase, C-terminal domain"/>
    <property type="match status" value="1"/>
</dbReference>
<keyword evidence="5" id="KW-0812">Transmembrane</keyword>
<dbReference type="EC" id="2.7.13.3" evidence="2"/>
<keyword evidence="3" id="KW-0597">Phosphoprotein</keyword>
<keyword evidence="7" id="KW-0808">Transferase</keyword>
<evidence type="ECO:0000313" key="8">
    <source>
        <dbReference type="Proteomes" id="UP001155182"/>
    </source>
</evidence>
<evidence type="ECO:0000256" key="2">
    <source>
        <dbReference type="ARBA" id="ARBA00012438"/>
    </source>
</evidence>
<keyword evidence="8" id="KW-1185">Reference proteome</keyword>
<feature type="transmembrane region" description="Helical" evidence="5">
    <location>
        <begin position="52"/>
        <end position="71"/>
    </location>
</feature>
<comment type="catalytic activity">
    <reaction evidence="1">
        <text>ATP + protein L-histidine = ADP + protein N-phospho-L-histidine.</text>
        <dbReference type="EC" id="2.7.13.3"/>
    </reaction>
</comment>
<feature type="transmembrane region" description="Helical" evidence="5">
    <location>
        <begin position="78"/>
        <end position="99"/>
    </location>
</feature>
<gene>
    <name evidence="7" type="ORF">NF867_00500</name>
</gene>
<proteinExistence type="predicted"/>
<dbReference type="SUPFAM" id="SSF47384">
    <property type="entry name" value="Homodimeric domain of signal transducing histidine kinase"/>
    <property type="match status" value="1"/>
</dbReference>